<protein>
    <submittedName>
        <fullName evidence="1">Uncharacterized protein</fullName>
    </submittedName>
</protein>
<keyword evidence="2" id="KW-1185">Reference proteome</keyword>
<dbReference type="Proteomes" id="UP000546213">
    <property type="component" value="Unassembled WGS sequence"/>
</dbReference>
<dbReference type="OrthoDB" id="1924260at2759"/>
<proteinExistence type="predicted"/>
<accession>A0A8H5KNS9</accession>
<sequence length="132" mass="15096">MQKFKQGLKEKEPDDIAWRHLRLLIVLAEDLAMPKPATPAENLSERIRLLRDYKLWIPLNGLLTGKNLSSTLMVNAYLYAIALYAQRQTSQVYMIDLGVDLLSLFEETLQQITPVKLYLGPLRNLKAIISSL</sequence>
<comment type="caution">
    <text evidence="1">The sequence shown here is derived from an EMBL/GenBank/DDBJ whole genome shotgun (WGS) entry which is preliminary data.</text>
</comment>
<dbReference type="EMBL" id="JAAOAS010000441">
    <property type="protein sequence ID" value="KAF5576108.1"/>
    <property type="molecule type" value="Genomic_DNA"/>
</dbReference>
<evidence type="ECO:0000313" key="1">
    <source>
        <dbReference type="EMBL" id="KAF5576108.1"/>
    </source>
</evidence>
<gene>
    <name evidence="1" type="ORF">FPCIR_12788</name>
</gene>
<evidence type="ECO:0000313" key="2">
    <source>
        <dbReference type="Proteomes" id="UP000546213"/>
    </source>
</evidence>
<organism evidence="1 2">
    <name type="scientific">Fusarium pseudocircinatum</name>
    <dbReference type="NCBI Taxonomy" id="56676"/>
    <lineage>
        <taxon>Eukaryota</taxon>
        <taxon>Fungi</taxon>
        <taxon>Dikarya</taxon>
        <taxon>Ascomycota</taxon>
        <taxon>Pezizomycotina</taxon>
        <taxon>Sordariomycetes</taxon>
        <taxon>Hypocreomycetidae</taxon>
        <taxon>Hypocreales</taxon>
        <taxon>Nectriaceae</taxon>
        <taxon>Fusarium</taxon>
        <taxon>Fusarium fujikuroi species complex</taxon>
    </lineage>
</organism>
<name>A0A8H5KNS9_9HYPO</name>
<reference evidence="1 2" key="1">
    <citation type="submission" date="2020-05" db="EMBL/GenBank/DDBJ databases">
        <title>Identification and distribution of gene clusters putatively required for synthesis of sphingolipid metabolism inhibitors in phylogenetically diverse species of the filamentous fungus Fusarium.</title>
        <authorList>
            <person name="Kim H.-S."/>
            <person name="Busman M."/>
            <person name="Brown D.W."/>
            <person name="Divon H."/>
            <person name="Uhlig S."/>
            <person name="Proctor R.H."/>
        </authorList>
    </citation>
    <scope>NUCLEOTIDE SEQUENCE [LARGE SCALE GENOMIC DNA]</scope>
    <source>
        <strain evidence="1 2">NRRL 36939</strain>
    </source>
</reference>
<dbReference type="AlphaFoldDB" id="A0A8H5KNS9"/>